<feature type="domain" description="EamA" evidence="7">
    <location>
        <begin position="3"/>
        <end position="132"/>
    </location>
</feature>
<dbReference type="AlphaFoldDB" id="A0A5N0VAL1"/>
<evidence type="ECO:0000313" key="9">
    <source>
        <dbReference type="Proteomes" id="UP000319769"/>
    </source>
</evidence>
<proteinExistence type="inferred from homology"/>
<dbReference type="OrthoDB" id="9809509at2"/>
<reference evidence="8" key="1">
    <citation type="submission" date="2019-09" db="EMBL/GenBank/DDBJ databases">
        <authorList>
            <person name="Teo W.F.A."/>
            <person name="Duangmal K."/>
        </authorList>
    </citation>
    <scope>NUCLEOTIDE SEQUENCE [LARGE SCALE GENOMIC DNA]</scope>
    <source>
        <strain evidence="8">K81G1</strain>
    </source>
</reference>
<feature type="transmembrane region" description="Helical" evidence="6">
    <location>
        <begin position="118"/>
        <end position="138"/>
    </location>
</feature>
<dbReference type="PANTHER" id="PTHR32322">
    <property type="entry name" value="INNER MEMBRANE TRANSPORTER"/>
    <property type="match status" value="1"/>
</dbReference>
<dbReference type="InterPro" id="IPR050638">
    <property type="entry name" value="AA-Vitamin_Transporters"/>
</dbReference>
<comment type="caution">
    <text evidence="8">The sequence shown here is derived from an EMBL/GenBank/DDBJ whole genome shotgun (WGS) entry which is preliminary data.</text>
</comment>
<keyword evidence="5 6" id="KW-0472">Membrane</keyword>
<comment type="similarity">
    <text evidence="2">Belongs to the EamA transporter family.</text>
</comment>
<keyword evidence="4 6" id="KW-1133">Transmembrane helix</keyword>
<feature type="domain" description="EamA" evidence="7">
    <location>
        <begin position="145"/>
        <end position="279"/>
    </location>
</feature>
<evidence type="ECO:0000259" key="7">
    <source>
        <dbReference type="Pfam" id="PF00892"/>
    </source>
</evidence>
<dbReference type="GO" id="GO:0016020">
    <property type="term" value="C:membrane"/>
    <property type="evidence" value="ECO:0007669"/>
    <property type="project" value="UniProtKB-SubCell"/>
</dbReference>
<keyword evidence="3 6" id="KW-0812">Transmembrane</keyword>
<evidence type="ECO:0000313" key="8">
    <source>
        <dbReference type="EMBL" id="KAA9162313.1"/>
    </source>
</evidence>
<evidence type="ECO:0000256" key="3">
    <source>
        <dbReference type="ARBA" id="ARBA00022692"/>
    </source>
</evidence>
<feature type="transmembrane region" description="Helical" evidence="6">
    <location>
        <begin position="240"/>
        <end position="256"/>
    </location>
</feature>
<feature type="transmembrane region" description="Helical" evidence="6">
    <location>
        <begin position="84"/>
        <end position="109"/>
    </location>
</feature>
<keyword evidence="9" id="KW-1185">Reference proteome</keyword>
<evidence type="ECO:0000256" key="6">
    <source>
        <dbReference type="SAM" id="Phobius"/>
    </source>
</evidence>
<protein>
    <submittedName>
        <fullName evidence="8">DMT family transporter</fullName>
    </submittedName>
</protein>
<accession>A0A5N0VAL1</accession>
<evidence type="ECO:0000256" key="4">
    <source>
        <dbReference type="ARBA" id="ARBA00022989"/>
    </source>
</evidence>
<feature type="transmembrane region" description="Helical" evidence="6">
    <location>
        <begin position="30"/>
        <end position="47"/>
    </location>
</feature>
<evidence type="ECO:0000256" key="1">
    <source>
        <dbReference type="ARBA" id="ARBA00004141"/>
    </source>
</evidence>
<evidence type="ECO:0000256" key="5">
    <source>
        <dbReference type="ARBA" id="ARBA00023136"/>
    </source>
</evidence>
<comment type="subcellular location">
    <subcellularLocation>
        <location evidence="1">Membrane</location>
        <topology evidence="1">Multi-pass membrane protein</topology>
    </subcellularLocation>
</comment>
<organism evidence="8 9">
    <name type="scientific">Amycolatopsis acidicola</name>
    <dbReference type="NCBI Taxonomy" id="2596893"/>
    <lineage>
        <taxon>Bacteria</taxon>
        <taxon>Bacillati</taxon>
        <taxon>Actinomycetota</taxon>
        <taxon>Actinomycetes</taxon>
        <taxon>Pseudonocardiales</taxon>
        <taxon>Pseudonocardiaceae</taxon>
        <taxon>Amycolatopsis</taxon>
    </lineage>
</organism>
<dbReference type="InterPro" id="IPR000620">
    <property type="entry name" value="EamA_dom"/>
</dbReference>
<evidence type="ECO:0000256" key="2">
    <source>
        <dbReference type="ARBA" id="ARBA00007362"/>
    </source>
</evidence>
<dbReference type="SUPFAM" id="SSF103481">
    <property type="entry name" value="Multidrug resistance efflux transporter EmrE"/>
    <property type="match status" value="2"/>
</dbReference>
<feature type="transmembrane region" description="Helical" evidence="6">
    <location>
        <begin position="59"/>
        <end position="78"/>
    </location>
</feature>
<feature type="transmembrane region" description="Helical" evidence="6">
    <location>
        <begin position="262"/>
        <end position="280"/>
    </location>
</feature>
<sequence length="305" mass="31501">MWTFVLGAGFVVLWSSGFVGATLGASAGGAITLLAWRFVLAAVLLLLWRRRISLCPRQIAVQAGLGLLSQGGYLYGVYQAADLGVAAGTSALVAALQPIAAAALGQVVLGERANIRQWAGLVGGLAGVALVVGGDVSGHPGTPLWAYALPFGAMLALVSATLLERRTTSEVPVADSLVVQCVVSALGFGTLAAATGQLAPPMTGSFWFAVLCVVVLSTFGGYGCYWLLLRRTSVTTTSSLLYLTPPVTMLAAWAMFGQQLTVSGLLGLVICFAAVALVLLPRKLSVPRSMMATCSSPMSSTPPRR</sequence>
<feature type="transmembrane region" description="Helical" evidence="6">
    <location>
        <begin position="175"/>
        <end position="194"/>
    </location>
</feature>
<gene>
    <name evidence="8" type="ORF">FPZ12_011770</name>
</gene>
<dbReference type="EMBL" id="VMNW02000013">
    <property type="protein sequence ID" value="KAA9162313.1"/>
    <property type="molecule type" value="Genomic_DNA"/>
</dbReference>
<feature type="transmembrane region" description="Helical" evidence="6">
    <location>
        <begin position="206"/>
        <end position="228"/>
    </location>
</feature>
<dbReference type="Pfam" id="PF00892">
    <property type="entry name" value="EamA"/>
    <property type="match status" value="2"/>
</dbReference>
<dbReference type="InterPro" id="IPR037185">
    <property type="entry name" value="EmrE-like"/>
</dbReference>
<feature type="transmembrane region" description="Helical" evidence="6">
    <location>
        <begin position="144"/>
        <end position="163"/>
    </location>
</feature>
<dbReference type="RefSeq" id="WP_144747953.1">
    <property type="nucleotide sequence ID" value="NZ_VMNW02000013.1"/>
</dbReference>
<name>A0A5N0VAL1_9PSEU</name>
<dbReference type="PANTHER" id="PTHR32322:SF2">
    <property type="entry name" value="EAMA DOMAIN-CONTAINING PROTEIN"/>
    <property type="match status" value="1"/>
</dbReference>
<dbReference type="Proteomes" id="UP000319769">
    <property type="component" value="Unassembled WGS sequence"/>
</dbReference>